<keyword evidence="1" id="KW-0732">Signal</keyword>
<keyword evidence="3" id="KW-1185">Reference proteome</keyword>
<dbReference type="EMBL" id="RWIS01000012">
    <property type="protein sequence ID" value="RSK29563.1"/>
    <property type="molecule type" value="Genomic_DNA"/>
</dbReference>
<name>A0A428JCC5_9BACT</name>
<organism evidence="2 3">
    <name type="scientific">Hymenobacter metallilatus</name>
    <dbReference type="NCBI Taxonomy" id="2493666"/>
    <lineage>
        <taxon>Bacteria</taxon>
        <taxon>Pseudomonadati</taxon>
        <taxon>Bacteroidota</taxon>
        <taxon>Cytophagia</taxon>
        <taxon>Cytophagales</taxon>
        <taxon>Hymenobacteraceae</taxon>
        <taxon>Hymenobacter</taxon>
    </lineage>
</organism>
<accession>A0A428JCC5</accession>
<evidence type="ECO:0000256" key="1">
    <source>
        <dbReference type="SAM" id="SignalP"/>
    </source>
</evidence>
<dbReference type="AlphaFoldDB" id="A0A428JCC5"/>
<comment type="caution">
    <text evidence="2">The sequence shown here is derived from an EMBL/GenBank/DDBJ whole genome shotgun (WGS) entry which is preliminary data.</text>
</comment>
<sequence length="312" mass="35722">MLKTCCVFLLLLVSTVTVLAQSQGKLAKLNSDAAVQQVVRSLDDYYKNFKVDSRLRFEDKRVQKIYQREKIKAWEKADVDGNGLIDLLITGTHYDDESKVICVLDMGDSLVLEDFGRQFYQYCPVARIVYQGAQPLIAYADYHKPFLTTEQLEEDGRQQFLLTYRFGGLVEYNSTPTSTKIDSLLYTSHFAYHEVEEITIGIGPQDSVTYHSCEYPVLNEAEKKSEDLTTTLNTSAQQQLSELVNYLQPDKLKRAYRIGYNHVPYIALRIVYADGRRLQVGDRGGIGSFGLTRLYTLLESLRKTQTWMPTKK</sequence>
<evidence type="ECO:0008006" key="4">
    <source>
        <dbReference type="Google" id="ProtNLM"/>
    </source>
</evidence>
<feature type="signal peptide" evidence="1">
    <location>
        <begin position="1"/>
        <end position="20"/>
    </location>
</feature>
<protein>
    <recommendedName>
        <fullName evidence="4">VCBS repeat-containing protein</fullName>
    </recommendedName>
</protein>
<evidence type="ECO:0000313" key="3">
    <source>
        <dbReference type="Proteomes" id="UP000280066"/>
    </source>
</evidence>
<dbReference type="OrthoDB" id="7172369at2"/>
<gene>
    <name evidence="2" type="ORF">EI290_16980</name>
</gene>
<dbReference type="RefSeq" id="WP_125432820.1">
    <property type="nucleotide sequence ID" value="NZ_RWIS01000012.1"/>
</dbReference>
<evidence type="ECO:0000313" key="2">
    <source>
        <dbReference type="EMBL" id="RSK29563.1"/>
    </source>
</evidence>
<proteinExistence type="predicted"/>
<dbReference type="Proteomes" id="UP000280066">
    <property type="component" value="Unassembled WGS sequence"/>
</dbReference>
<reference evidence="2 3" key="1">
    <citation type="submission" date="2018-12" db="EMBL/GenBank/DDBJ databases">
        <authorList>
            <person name="Feng G."/>
            <person name="Zhu H."/>
        </authorList>
    </citation>
    <scope>NUCLEOTIDE SEQUENCE [LARGE SCALE GENOMIC DNA]</scope>
    <source>
        <strain evidence="2 3">9PBR-2</strain>
    </source>
</reference>
<feature type="chain" id="PRO_5019580560" description="VCBS repeat-containing protein" evidence="1">
    <location>
        <begin position="21"/>
        <end position="312"/>
    </location>
</feature>